<dbReference type="InterPro" id="IPR043129">
    <property type="entry name" value="ATPase_NBD"/>
</dbReference>
<dbReference type="GO" id="GO:0046872">
    <property type="term" value="F:metal ion binding"/>
    <property type="evidence" value="ECO:0007669"/>
    <property type="project" value="UniProtKB-KW"/>
</dbReference>
<accession>A0A239AY16</accession>
<dbReference type="RefSeq" id="WP_089281479.1">
    <property type="nucleotide sequence ID" value="NZ_FZOJ01000002.1"/>
</dbReference>
<evidence type="ECO:0000313" key="7">
    <source>
        <dbReference type="Proteomes" id="UP000198304"/>
    </source>
</evidence>
<dbReference type="NCBIfam" id="TIGR00241">
    <property type="entry name" value="CoA_E_activ"/>
    <property type="match status" value="1"/>
</dbReference>
<dbReference type="GO" id="GO:0051536">
    <property type="term" value="F:iron-sulfur cluster binding"/>
    <property type="evidence" value="ECO:0007669"/>
    <property type="project" value="UniProtKB-KW"/>
</dbReference>
<proteinExistence type="predicted"/>
<organism evidence="6 7">
    <name type="scientific">Anaerovirgula multivorans</name>
    <dbReference type="NCBI Taxonomy" id="312168"/>
    <lineage>
        <taxon>Bacteria</taxon>
        <taxon>Bacillati</taxon>
        <taxon>Bacillota</taxon>
        <taxon>Clostridia</taxon>
        <taxon>Peptostreptococcales</taxon>
        <taxon>Natronincolaceae</taxon>
        <taxon>Anaerovirgula</taxon>
    </lineage>
</organism>
<dbReference type="OrthoDB" id="9778513at2"/>
<keyword evidence="3" id="KW-0408">Iron</keyword>
<dbReference type="PANTHER" id="PTHR32329">
    <property type="entry name" value="BIFUNCTIONAL PROTEIN [INCLUDES 2-HYDROXYACYL-COA DEHYDRATASE (N-TER) AND ITS ACTIVATOR DOMAIN (C_TERM)-RELATED"/>
    <property type="match status" value="1"/>
</dbReference>
<comment type="cofactor">
    <cofactor evidence="1">
        <name>[4Fe-4S] cluster</name>
        <dbReference type="ChEBI" id="CHEBI:49883"/>
    </cofactor>
</comment>
<reference evidence="6 7" key="1">
    <citation type="submission" date="2017-06" db="EMBL/GenBank/DDBJ databases">
        <authorList>
            <person name="Kim H.J."/>
            <person name="Triplett B.A."/>
        </authorList>
    </citation>
    <scope>NUCLEOTIDE SEQUENCE [LARGE SCALE GENOMIC DNA]</scope>
    <source>
        <strain evidence="6 7">SCA</strain>
    </source>
</reference>
<evidence type="ECO:0000256" key="3">
    <source>
        <dbReference type="ARBA" id="ARBA00023004"/>
    </source>
</evidence>
<dbReference type="Proteomes" id="UP000198304">
    <property type="component" value="Unassembled WGS sequence"/>
</dbReference>
<dbReference type="AlphaFoldDB" id="A0A239AY16"/>
<dbReference type="Pfam" id="PF01869">
    <property type="entry name" value="BcrAD_BadFG"/>
    <property type="match status" value="1"/>
</dbReference>
<evidence type="ECO:0000256" key="2">
    <source>
        <dbReference type="ARBA" id="ARBA00022723"/>
    </source>
</evidence>
<dbReference type="InterPro" id="IPR002731">
    <property type="entry name" value="ATPase_BadF"/>
</dbReference>
<evidence type="ECO:0000256" key="4">
    <source>
        <dbReference type="ARBA" id="ARBA00023014"/>
    </source>
</evidence>
<dbReference type="InterPro" id="IPR008275">
    <property type="entry name" value="CoA_E_activase_dom"/>
</dbReference>
<gene>
    <name evidence="6" type="ORF">SAMN05446037_1002306</name>
</gene>
<dbReference type="EMBL" id="FZOJ01000002">
    <property type="protein sequence ID" value="SNR99868.1"/>
    <property type="molecule type" value="Genomic_DNA"/>
</dbReference>
<evidence type="ECO:0000313" key="6">
    <source>
        <dbReference type="EMBL" id="SNR99868.1"/>
    </source>
</evidence>
<dbReference type="PANTHER" id="PTHR32329:SF7">
    <property type="entry name" value="ACTIVATOR OF 2-HYDROXYACYL-COA-HYDRATASE"/>
    <property type="match status" value="1"/>
</dbReference>
<dbReference type="SUPFAM" id="SSF53067">
    <property type="entry name" value="Actin-like ATPase domain"/>
    <property type="match status" value="1"/>
</dbReference>
<dbReference type="CDD" id="cd24035">
    <property type="entry name" value="ASKHA_NBD_O66634-like_rpt2"/>
    <property type="match status" value="1"/>
</dbReference>
<dbReference type="Gene3D" id="3.30.420.40">
    <property type="match status" value="2"/>
</dbReference>
<protein>
    <submittedName>
        <fullName evidence="6">CoA-substrate-specific enzyme activase, putative</fullName>
    </submittedName>
</protein>
<feature type="domain" description="ATPase BadF/BadG/BcrA/BcrD type" evidence="5">
    <location>
        <begin position="6"/>
        <end position="257"/>
    </location>
</feature>
<evidence type="ECO:0000259" key="5">
    <source>
        <dbReference type="Pfam" id="PF01869"/>
    </source>
</evidence>
<evidence type="ECO:0000256" key="1">
    <source>
        <dbReference type="ARBA" id="ARBA00001966"/>
    </source>
</evidence>
<name>A0A239AY16_9FIRM</name>
<sequence length="327" mass="35417">MKNCYLGIDVGSVSTNIVLMDENNEIIDKIYTKTQGKPIDAIQRGLKEIKSNIEEEIKVKGVGTTGSGRHLASMIVGGDVVKNEITAHGVAALNFVDGVKTIIEIGGQDSKIILLRDNIISDFAMNTVCAAGTGSFLDRQAARLGIEIENFGEMALQSQNPVRIAGRCAVFAESDMIHKQQLGHNQEDIIKGLCDALVRNFLNNLAKGKEIVGPIVFQGGVAANVGIKKSFEEALGLEVFVPPHHEVMGAIGCCLLAKENVVKNPQTKFNGFEIINSGYNVKGIECQDCSNMCEVLEIVQDGRIMARWGDKCGKWNNALKNESEKLA</sequence>
<keyword evidence="7" id="KW-1185">Reference proteome</keyword>
<keyword evidence="4" id="KW-0411">Iron-sulfur</keyword>
<keyword evidence="2" id="KW-0479">Metal-binding</keyword>
<dbReference type="InterPro" id="IPR051805">
    <property type="entry name" value="Dehydratase_Activator_Redct"/>
</dbReference>